<dbReference type="Gene3D" id="1.20.120.450">
    <property type="entry name" value="dinb family like domain"/>
    <property type="match status" value="1"/>
</dbReference>
<evidence type="ECO:0000313" key="3">
    <source>
        <dbReference type="EMBL" id="KAA0022435.1"/>
    </source>
</evidence>
<dbReference type="Pfam" id="PF11716">
    <property type="entry name" value="MDMPI_N"/>
    <property type="match status" value="1"/>
</dbReference>
<evidence type="ECO:0000259" key="2">
    <source>
        <dbReference type="Pfam" id="PF11716"/>
    </source>
</evidence>
<dbReference type="GO" id="GO:0016853">
    <property type="term" value="F:isomerase activity"/>
    <property type="evidence" value="ECO:0007669"/>
    <property type="project" value="UniProtKB-KW"/>
</dbReference>
<dbReference type="NCBIfam" id="TIGR03083">
    <property type="entry name" value="maleylpyruvate isomerase family mycothiol-dependent enzyme"/>
    <property type="match status" value="1"/>
</dbReference>
<reference evidence="3 4" key="1">
    <citation type="submission" date="2019-07" db="EMBL/GenBank/DDBJ databases">
        <title>Rhodococcus cavernicolus sp. nov., isolated from a cave.</title>
        <authorList>
            <person name="Lee S.D."/>
        </authorList>
    </citation>
    <scope>NUCLEOTIDE SEQUENCE [LARGE SCALE GENOMIC DNA]</scope>
    <source>
        <strain evidence="3 4">C1-24</strain>
    </source>
</reference>
<gene>
    <name evidence="3" type="ORF">FOY51_12025</name>
</gene>
<feature type="domain" description="Mycothiol-dependent maleylpyruvate isomerase metal-binding" evidence="2">
    <location>
        <begin position="13"/>
        <end position="151"/>
    </location>
</feature>
<evidence type="ECO:0000313" key="4">
    <source>
        <dbReference type="Proteomes" id="UP000322244"/>
    </source>
</evidence>
<dbReference type="EMBL" id="VLNY01000005">
    <property type="protein sequence ID" value="KAA0022435.1"/>
    <property type="molecule type" value="Genomic_DNA"/>
</dbReference>
<dbReference type="InterPro" id="IPR034660">
    <property type="entry name" value="DinB/YfiT-like"/>
</dbReference>
<protein>
    <submittedName>
        <fullName evidence="3">Maleylpyruvate isomerase family mycothiol-dependent enzyme</fullName>
    </submittedName>
</protein>
<keyword evidence="3" id="KW-0670">Pyruvate</keyword>
<keyword evidence="3" id="KW-0413">Isomerase</keyword>
<dbReference type="Pfam" id="PF07398">
    <property type="entry name" value="MDMPI_C"/>
    <property type="match status" value="1"/>
</dbReference>
<dbReference type="GO" id="GO:0046872">
    <property type="term" value="F:metal ion binding"/>
    <property type="evidence" value="ECO:0007669"/>
    <property type="project" value="InterPro"/>
</dbReference>
<organism evidence="3 4">
    <name type="scientific">Antrihabitans cavernicola</name>
    <dbReference type="NCBI Taxonomy" id="2495913"/>
    <lineage>
        <taxon>Bacteria</taxon>
        <taxon>Bacillati</taxon>
        <taxon>Actinomycetota</taxon>
        <taxon>Actinomycetes</taxon>
        <taxon>Mycobacteriales</taxon>
        <taxon>Nocardiaceae</taxon>
        <taxon>Antrihabitans</taxon>
    </lineage>
</organism>
<dbReference type="InterPro" id="IPR010872">
    <property type="entry name" value="MDMPI_C-term_domain"/>
</dbReference>
<dbReference type="SUPFAM" id="SSF109854">
    <property type="entry name" value="DinB/YfiT-like putative metalloenzymes"/>
    <property type="match status" value="1"/>
</dbReference>
<sequence>MTSKAEITTALFDEWTAIDDVLSALDDNQWRLPTPLPGWDVHAVVAHMIGTESLMRGDQLPTVDVDVRARPHVKNELAAMNELWVESLRPLTGTEMLARFREVTALRRTDLTDMSDDDWNAPTPSPIGDVPYGRFMRVRLFDCWMHEHDIRDAVGIPGDEGGARGRLAFQDIADAIPRVFAKRGKAPEGSRIAVALSGPLPENLNVAVDDRAALVDSFDGLATTTIRMDSGVFTRLAGGRTSVDAHKDDIEIEGDRAVGQRIVDNLAFVF</sequence>
<dbReference type="RefSeq" id="WP_149430492.1">
    <property type="nucleotide sequence ID" value="NZ_VLNY01000005.1"/>
</dbReference>
<dbReference type="AlphaFoldDB" id="A0A5A7SD64"/>
<evidence type="ECO:0000259" key="1">
    <source>
        <dbReference type="Pfam" id="PF07398"/>
    </source>
</evidence>
<keyword evidence="4" id="KW-1185">Reference proteome</keyword>
<accession>A0A5A7SD64</accession>
<comment type="caution">
    <text evidence="3">The sequence shown here is derived from an EMBL/GenBank/DDBJ whole genome shotgun (WGS) entry which is preliminary data.</text>
</comment>
<proteinExistence type="predicted"/>
<dbReference type="Proteomes" id="UP000322244">
    <property type="component" value="Unassembled WGS sequence"/>
</dbReference>
<name>A0A5A7SD64_9NOCA</name>
<dbReference type="InterPro" id="IPR017517">
    <property type="entry name" value="Maleyloyr_isom"/>
</dbReference>
<dbReference type="OrthoDB" id="154293at2"/>
<feature type="domain" description="MDMPI C-terminal" evidence="1">
    <location>
        <begin position="167"/>
        <end position="260"/>
    </location>
</feature>
<dbReference type="InterPro" id="IPR024344">
    <property type="entry name" value="MDMPI_metal-binding"/>
</dbReference>